<evidence type="ECO:0000313" key="12">
    <source>
        <dbReference type="Proteomes" id="UP000317371"/>
    </source>
</evidence>
<evidence type="ECO:0000256" key="4">
    <source>
        <dbReference type="ARBA" id="ARBA00022679"/>
    </source>
</evidence>
<evidence type="ECO:0000256" key="5">
    <source>
        <dbReference type="ARBA" id="ARBA00022692"/>
    </source>
</evidence>
<dbReference type="GO" id="GO:0016757">
    <property type="term" value="F:glycosyltransferase activity"/>
    <property type="evidence" value="ECO:0007669"/>
    <property type="project" value="UniProtKB-KW"/>
</dbReference>
<dbReference type="CDD" id="cd04187">
    <property type="entry name" value="DPM1_like_bac"/>
    <property type="match status" value="1"/>
</dbReference>
<dbReference type="PANTHER" id="PTHR48090">
    <property type="entry name" value="UNDECAPRENYL-PHOSPHATE 4-DEOXY-4-FORMAMIDO-L-ARABINOSE TRANSFERASE-RELATED"/>
    <property type="match status" value="1"/>
</dbReference>
<evidence type="ECO:0000256" key="2">
    <source>
        <dbReference type="ARBA" id="ARBA00022475"/>
    </source>
</evidence>
<dbReference type="InParanoid" id="A0A540VM25"/>
<name>A0A540VM25_9CHLR</name>
<accession>A0A540VM25</accession>
<feature type="domain" description="Glycosyltransferase 2-like" evidence="10">
    <location>
        <begin position="12"/>
        <end position="172"/>
    </location>
</feature>
<keyword evidence="3" id="KW-0328">Glycosyltransferase</keyword>
<dbReference type="SUPFAM" id="SSF53448">
    <property type="entry name" value="Nucleotide-diphospho-sugar transferases"/>
    <property type="match status" value="1"/>
</dbReference>
<dbReference type="InterPro" id="IPR050256">
    <property type="entry name" value="Glycosyltransferase_2"/>
</dbReference>
<dbReference type="AlphaFoldDB" id="A0A540VM25"/>
<dbReference type="FunFam" id="3.90.550.10:FF:000079">
    <property type="entry name" value="Probable glycosyl transferase"/>
    <property type="match status" value="1"/>
</dbReference>
<sequence length="332" mass="37735">MTDTHASSPTFSLVVPIWNEEPVIPELYRRVVAIMDSTGEPWELICVNDGSTDRSAQLLLELHRQDPRVKIIEFSRNFGHQIAITAGTDFADGAAVIVMDADLQDPPEVILEMIQKWREGYEVVYAVRKMRRGETWFKLWTASLFYRLLQRITDVDIPLDAGDFRLMDRSVVLAMRRLRERHRFMRGLSSWVGFKQTGVYYERAARYAGETKYPLRKMLRLAMVAITSFSYLPLQMATYFGFGLAFLSLLGIVATVILRLSGNNFFLGQATTLVSVLFLGGVQLIFLGIIGEYLGRIYDEVKGRPLYLVSRAYGFVGDAARASHMPPEARVE</sequence>
<gene>
    <name evidence="11" type="ORF">FKZ61_02440</name>
</gene>
<dbReference type="PANTHER" id="PTHR48090:SF1">
    <property type="entry name" value="PROPHAGE BACTOPRENOL GLUCOSYL TRANSFERASE HOMOLOG"/>
    <property type="match status" value="1"/>
</dbReference>
<feature type="transmembrane region" description="Helical" evidence="9">
    <location>
        <begin position="240"/>
        <end position="258"/>
    </location>
</feature>
<evidence type="ECO:0000256" key="6">
    <source>
        <dbReference type="ARBA" id="ARBA00022989"/>
    </source>
</evidence>
<reference evidence="11 12" key="1">
    <citation type="submission" date="2019-06" db="EMBL/GenBank/DDBJ databases">
        <title>Genome sequence of Litorilinea aerophila BAA-2444.</title>
        <authorList>
            <person name="Maclea K.S."/>
            <person name="Maurais E.G."/>
            <person name="Iannazzi L.C."/>
        </authorList>
    </citation>
    <scope>NUCLEOTIDE SEQUENCE [LARGE SCALE GENOMIC DNA]</scope>
    <source>
        <strain evidence="11 12">ATCC BAA-2444</strain>
    </source>
</reference>
<keyword evidence="7 9" id="KW-0472">Membrane</keyword>
<evidence type="ECO:0000256" key="3">
    <source>
        <dbReference type="ARBA" id="ARBA00022676"/>
    </source>
</evidence>
<dbReference type="OrthoDB" id="9807778at2"/>
<evidence type="ECO:0000313" key="11">
    <source>
        <dbReference type="EMBL" id="TQE97746.1"/>
    </source>
</evidence>
<dbReference type="GO" id="GO:0005886">
    <property type="term" value="C:plasma membrane"/>
    <property type="evidence" value="ECO:0007669"/>
    <property type="project" value="UniProtKB-SubCell"/>
</dbReference>
<dbReference type="Gene3D" id="3.90.550.10">
    <property type="entry name" value="Spore Coat Polysaccharide Biosynthesis Protein SpsA, Chain A"/>
    <property type="match status" value="1"/>
</dbReference>
<dbReference type="EMBL" id="VIGC01000002">
    <property type="protein sequence ID" value="TQE97746.1"/>
    <property type="molecule type" value="Genomic_DNA"/>
</dbReference>
<keyword evidence="6 9" id="KW-1133">Transmembrane helix</keyword>
<protein>
    <submittedName>
        <fullName evidence="11">Glycosyltransferase family 2 protein</fullName>
    </submittedName>
</protein>
<feature type="transmembrane region" description="Helical" evidence="9">
    <location>
        <begin position="270"/>
        <end position="290"/>
    </location>
</feature>
<keyword evidence="5 9" id="KW-0812">Transmembrane</keyword>
<evidence type="ECO:0000259" key="10">
    <source>
        <dbReference type="Pfam" id="PF00535"/>
    </source>
</evidence>
<evidence type="ECO:0000256" key="9">
    <source>
        <dbReference type="SAM" id="Phobius"/>
    </source>
</evidence>
<organism evidence="11 12">
    <name type="scientific">Litorilinea aerophila</name>
    <dbReference type="NCBI Taxonomy" id="1204385"/>
    <lineage>
        <taxon>Bacteria</taxon>
        <taxon>Bacillati</taxon>
        <taxon>Chloroflexota</taxon>
        <taxon>Caldilineae</taxon>
        <taxon>Caldilineales</taxon>
        <taxon>Caldilineaceae</taxon>
        <taxon>Litorilinea</taxon>
    </lineage>
</organism>
<keyword evidence="12" id="KW-1185">Reference proteome</keyword>
<dbReference type="InterPro" id="IPR029044">
    <property type="entry name" value="Nucleotide-diphossugar_trans"/>
</dbReference>
<dbReference type="Pfam" id="PF00535">
    <property type="entry name" value="Glycos_transf_2"/>
    <property type="match status" value="1"/>
</dbReference>
<dbReference type="RefSeq" id="WP_141608473.1">
    <property type="nucleotide sequence ID" value="NZ_VIGC02000002.1"/>
</dbReference>
<comment type="subcellular location">
    <subcellularLocation>
        <location evidence="1">Cell membrane</location>
        <topology evidence="1">Multi-pass membrane protein</topology>
    </subcellularLocation>
</comment>
<evidence type="ECO:0000256" key="8">
    <source>
        <dbReference type="ARBA" id="ARBA00038152"/>
    </source>
</evidence>
<proteinExistence type="inferred from homology"/>
<dbReference type="InterPro" id="IPR001173">
    <property type="entry name" value="Glyco_trans_2-like"/>
</dbReference>
<dbReference type="Proteomes" id="UP000317371">
    <property type="component" value="Unassembled WGS sequence"/>
</dbReference>
<keyword evidence="2" id="KW-1003">Cell membrane</keyword>
<keyword evidence="4 11" id="KW-0808">Transferase</keyword>
<comment type="similarity">
    <text evidence="8">Belongs to the glycosyltransferase 2 family. GtrB subfamily.</text>
</comment>
<evidence type="ECO:0000256" key="1">
    <source>
        <dbReference type="ARBA" id="ARBA00004651"/>
    </source>
</evidence>
<comment type="caution">
    <text evidence="11">The sequence shown here is derived from an EMBL/GenBank/DDBJ whole genome shotgun (WGS) entry which is preliminary data.</text>
</comment>
<dbReference type="FunCoup" id="A0A540VM25">
    <property type="interactions" value="414"/>
</dbReference>
<evidence type="ECO:0000256" key="7">
    <source>
        <dbReference type="ARBA" id="ARBA00023136"/>
    </source>
</evidence>